<feature type="region of interest" description="Disordered" evidence="1">
    <location>
        <begin position="51"/>
        <end position="73"/>
    </location>
</feature>
<evidence type="ECO:0000256" key="2">
    <source>
        <dbReference type="SAM" id="Phobius"/>
    </source>
</evidence>
<accession>A0A919BIT2</accession>
<name>A0A919BIT2_STRFL</name>
<proteinExistence type="predicted"/>
<sequence length="73" mass="7662">MATPRTPRALDPVVFLAVLGTAVLLVLRGTDPATLTTVTVAVSGLYAAWRGQAGPPRKDDTAGTDEFPPEQRS</sequence>
<keyword evidence="4" id="KW-1185">Reference proteome</keyword>
<comment type="caution">
    <text evidence="3">The sequence shown here is derived from an EMBL/GenBank/DDBJ whole genome shotgun (WGS) entry which is preliminary data.</text>
</comment>
<evidence type="ECO:0000256" key="1">
    <source>
        <dbReference type="SAM" id="MobiDB-lite"/>
    </source>
</evidence>
<dbReference type="GeneID" id="95660804"/>
<feature type="transmembrane region" description="Helical" evidence="2">
    <location>
        <begin position="9"/>
        <end position="27"/>
    </location>
</feature>
<gene>
    <name evidence="3" type="ORF">GCM10017667_19770</name>
</gene>
<evidence type="ECO:0000313" key="4">
    <source>
        <dbReference type="Proteomes" id="UP000632849"/>
    </source>
</evidence>
<dbReference type="Proteomes" id="UP000632849">
    <property type="component" value="Unassembled WGS sequence"/>
</dbReference>
<protein>
    <submittedName>
        <fullName evidence="3">Uncharacterized protein</fullName>
    </submittedName>
</protein>
<dbReference type="AlphaFoldDB" id="A0A919BIT2"/>
<evidence type="ECO:0000313" key="3">
    <source>
        <dbReference type="EMBL" id="GHF90661.1"/>
    </source>
</evidence>
<keyword evidence="2" id="KW-1133">Transmembrane helix</keyword>
<keyword evidence="2" id="KW-0472">Membrane</keyword>
<keyword evidence="2" id="KW-0812">Transmembrane</keyword>
<reference evidence="3" key="2">
    <citation type="submission" date="2020-09" db="EMBL/GenBank/DDBJ databases">
        <authorList>
            <person name="Sun Q."/>
            <person name="Ohkuma M."/>
        </authorList>
    </citation>
    <scope>NUCLEOTIDE SEQUENCE</scope>
    <source>
        <strain evidence="3">JCM 4122</strain>
    </source>
</reference>
<organism evidence="3 4">
    <name type="scientific">Streptomyces filamentosus</name>
    <name type="common">Streptomyces roseosporus</name>
    <dbReference type="NCBI Taxonomy" id="67294"/>
    <lineage>
        <taxon>Bacteria</taxon>
        <taxon>Bacillati</taxon>
        <taxon>Actinomycetota</taxon>
        <taxon>Actinomycetes</taxon>
        <taxon>Kitasatosporales</taxon>
        <taxon>Streptomycetaceae</taxon>
        <taxon>Streptomyces</taxon>
    </lineage>
</organism>
<dbReference type="EMBL" id="BNBE01000001">
    <property type="protein sequence ID" value="GHF90661.1"/>
    <property type="molecule type" value="Genomic_DNA"/>
</dbReference>
<dbReference type="RefSeq" id="WP_150230431.1">
    <property type="nucleotide sequence ID" value="NZ_BNBE01000001.1"/>
</dbReference>
<reference evidence="3" key="1">
    <citation type="journal article" date="2014" name="Int. J. Syst. Evol. Microbiol.">
        <title>Complete genome sequence of Corynebacterium casei LMG S-19264T (=DSM 44701T), isolated from a smear-ripened cheese.</title>
        <authorList>
            <consortium name="US DOE Joint Genome Institute (JGI-PGF)"/>
            <person name="Walter F."/>
            <person name="Albersmeier A."/>
            <person name="Kalinowski J."/>
            <person name="Ruckert C."/>
        </authorList>
    </citation>
    <scope>NUCLEOTIDE SEQUENCE</scope>
    <source>
        <strain evidence="3">JCM 4122</strain>
    </source>
</reference>